<sequence length="182" mass="20506">HCAVLPDKLDFTSAKNSSSTPNPLNDVTAITSQDDVESSDSKVHKDAELLALKTDQENDSPKHQPTSTYNSTNFRFRQTNTPRRLPISRMSSKDMTRSASFEYDLKSPTRNRARVVSDLFERLDSVNVEQVRIPETSIRKWMSQLVTAVSRLHSLGVTCRDLKPDNVLLGDSGQVRLTYFCS</sequence>
<feature type="compositionally biased region" description="Polar residues" evidence="1">
    <location>
        <begin position="63"/>
        <end position="73"/>
    </location>
</feature>
<dbReference type="InterPro" id="IPR000719">
    <property type="entry name" value="Prot_kinase_dom"/>
</dbReference>
<dbReference type="InterPro" id="IPR011009">
    <property type="entry name" value="Kinase-like_dom_sf"/>
</dbReference>
<feature type="non-terminal residue" evidence="3">
    <location>
        <position position="1"/>
    </location>
</feature>
<evidence type="ECO:0000256" key="1">
    <source>
        <dbReference type="SAM" id="MobiDB-lite"/>
    </source>
</evidence>
<feature type="domain" description="Protein kinase" evidence="2">
    <location>
        <begin position="1"/>
        <end position="182"/>
    </location>
</feature>
<reference evidence="3" key="1">
    <citation type="submission" date="2014-12" db="EMBL/GenBank/DDBJ databases">
        <title>Insight into the proteome of Arion vulgaris.</title>
        <authorList>
            <person name="Aradska J."/>
            <person name="Bulat T."/>
            <person name="Smidak R."/>
            <person name="Sarate P."/>
            <person name="Gangsoo J."/>
            <person name="Sialana F."/>
            <person name="Bilban M."/>
            <person name="Lubec G."/>
        </authorList>
    </citation>
    <scope>NUCLEOTIDE SEQUENCE</scope>
    <source>
        <tissue evidence="3">Skin</tissue>
    </source>
</reference>
<dbReference type="SUPFAM" id="SSF56112">
    <property type="entry name" value="Protein kinase-like (PK-like)"/>
    <property type="match status" value="1"/>
</dbReference>
<gene>
    <name evidence="3" type="primary">ORF26101</name>
</gene>
<feature type="compositionally biased region" description="Basic and acidic residues" evidence="1">
    <location>
        <begin position="39"/>
        <end position="62"/>
    </location>
</feature>
<feature type="non-terminal residue" evidence="3">
    <location>
        <position position="182"/>
    </location>
</feature>
<dbReference type="InterPro" id="IPR051866">
    <property type="entry name" value="Intracell_Sig-Traffick_Protein"/>
</dbReference>
<feature type="compositionally biased region" description="Polar residues" evidence="1">
    <location>
        <begin position="13"/>
        <end position="33"/>
    </location>
</feature>
<dbReference type="EMBL" id="HACG01008943">
    <property type="protein sequence ID" value="CEK55808.1"/>
    <property type="molecule type" value="Transcribed_RNA"/>
</dbReference>
<dbReference type="PANTHER" id="PTHR15508">
    <property type="entry name" value="RIBOSOMAL PROTEIN S6 KINASE"/>
    <property type="match status" value="1"/>
</dbReference>
<organism evidence="3">
    <name type="scientific">Arion vulgaris</name>
    <dbReference type="NCBI Taxonomy" id="1028688"/>
    <lineage>
        <taxon>Eukaryota</taxon>
        <taxon>Metazoa</taxon>
        <taxon>Spiralia</taxon>
        <taxon>Lophotrochozoa</taxon>
        <taxon>Mollusca</taxon>
        <taxon>Gastropoda</taxon>
        <taxon>Heterobranchia</taxon>
        <taxon>Euthyneura</taxon>
        <taxon>Panpulmonata</taxon>
        <taxon>Eupulmonata</taxon>
        <taxon>Stylommatophora</taxon>
        <taxon>Helicina</taxon>
        <taxon>Arionoidea</taxon>
        <taxon>Arionidae</taxon>
        <taxon>Arion</taxon>
    </lineage>
</organism>
<dbReference type="PROSITE" id="PS50011">
    <property type="entry name" value="PROTEIN_KINASE_DOM"/>
    <property type="match status" value="1"/>
</dbReference>
<dbReference type="GO" id="GO:0005524">
    <property type="term" value="F:ATP binding"/>
    <property type="evidence" value="ECO:0007669"/>
    <property type="project" value="InterPro"/>
</dbReference>
<proteinExistence type="predicted"/>
<dbReference type="Gene3D" id="1.10.510.10">
    <property type="entry name" value="Transferase(Phosphotransferase) domain 1"/>
    <property type="match status" value="1"/>
</dbReference>
<evidence type="ECO:0000259" key="2">
    <source>
        <dbReference type="PROSITE" id="PS50011"/>
    </source>
</evidence>
<accession>A0A0B6YHV9</accession>
<evidence type="ECO:0000313" key="3">
    <source>
        <dbReference type="EMBL" id="CEK55808.1"/>
    </source>
</evidence>
<dbReference type="GO" id="GO:0004672">
    <property type="term" value="F:protein kinase activity"/>
    <property type="evidence" value="ECO:0007669"/>
    <property type="project" value="InterPro"/>
</dbReference>
<feature type="region of interest" description="Disordered" evidence="1">
    <location>
        <begin position="1"/>
        <end position="73"/>
    </location>
</feature>
<name>A0A0B6YHV9_9EUPU</name>
<protein>
    <recommendedName>
        <fullName evidence="2">Protein kinase domain-containing protein</fullName>
    </recommendedName>
</protein>
<dbReference type="AlphaFoldDB" id="A0A0B6YHV9"/>
<dbReference type="PANTHER" id="PTHR15508:SF9">
    <property type="entry name" value="SORTING NEXIN-15"/>
    <property type="match status" value="1"/>
</dbReference>
<dbReference type="Pfam" id="PF00069">
    <property type="entry name" value="Pkinase"/>
    <property type="match status" value="1"/>
</dbReference>